<dbReference type="InterPro" id="IPR027417">
    <property type="entry name" value="P-loop_NTPase"/>
</dbReference>
<evidence type="ECO:0000259" key="4">
    <source>
        <dbReference type="Pfam" id="PF00176"/>
    </source>
</evidence>
<comment type="caution">
    <text evidence="5">The sequence shown here is derived from an EMBL/GenBank/DDBJ whole genome shotgun (WGS) entry which is preliminary data.</text>
</comment>
<dbReference type="InterPro" id="IPR000330">
    <property type="entry name" value="SNF2_N"/>
</dbReference>
<evidence type="ECO:0000313" key="5">
    <source>
        <dbReference type="EMBL" id="CAE7088781.1"/>
    </source>
</evidence>
<dbReference type="SUPFAM" id="SSF52540">
    <property type="entry name" value="P-loop containing nucleoside triphosphate hydrolases"/>
    <property type="match status" value="1"/>
</dbReference>
<gene>
    <name evidence="5" type="ORF">RDB_LOCUS30137</name>
</gene>
<keyword evidence="2" id="KW-0067">ATP-binding</keyword>
<evidence type="ECO:0000256" key="3">
    <source>
        <dbReference type="SAM" id="MobiDB-lite"/>
    </source>
</evidence>
<dbReference type="AlphaFoldDB" id="A0A8H3HLU0"/>
<dbReference type="Pfam" id="PF00176">
    <property type="entry name" value="SNF2-rel_dom"/>
    <property type="match status" value="1"/>
</dbReference>
<dbReference type="GO" id="GO:0005524">
    <property type="term" value="F:ATP binding"/>
    <property type="evidence" value="ECO:0007669"/>
    <property type="project" value="InterPro"/>
</dbReference>
<dbReference type="PANTHER" id="PTHR10799">
    <property type="entry name" value="SNF2/RAD54 HELICASE FAMILY"/>
    <property type="match status" value="1"/>
</dbReference>
<feature type="region of interest" description="Disordered" evidence="3">
    <location>
        <begin position="1"/>
        <end position="36"/>
    </location>
</feature>
<reference evidence="5" key="1">
    <citation type="submission" date="2021-01" db="EMBL/GenBank/DDBJ databases">
        <authorList>
            <person name="Kaushik A."/>
        </authorList>
    </citation>
    <scope>NUCLEOTIDE SEQUENCE</scope>
    <source>
        <strain evidence="5">AG5</strain>
    </source>
</reference>
<evidence type="ECO:0000313" key="6">
    <source>
        <dbReference type="Proteomes" id="UP000663827"/>
    </source>
</evidence>
<evidence type="ECO:0000256" key="2">
    <source>
        <dbReference type="ARBA" id="ARBA00022840"/>
    </source>
</evidence>
<dbReference type="Gene3D" id="3.40.50.10810">
    <property type="entry name" value="Tandem AAA-ATPase domain"/>
    <property type="match status" value="1"/>
</dbReference>
<name>A0A8H3HLU0_9AGAM</name>
<evidence type="ECO:0000256" key="1">
    <source>
        <dbReference type="ARBA" id="ARBA00022741"/>
    </source>
</evidence>
<organism evidence="5 6">
    <name type="scientific">Rhizoctonia solani</name>
    <dbReference type="NCBI Taxonomy" id="456999"/>
    <lineage>
        <taxon>Eukaryota</taxon>
        <taxon>Fungi</taxon>
        <taxon>Dikarya</taxon>
        <taxon>Basidiomycota</taxon>
        <taxon>Agaricomycotina</taxon>
        <taxon>Agaricomycetes</taxon>
        <taxon>Cantharellales</taxon>
        <taxon>Ceratobasidiaceae</taxon>
        <taxon>Rhizoctonia</taxon>
    </lineage>
</organism>
<dbReference type="Proteomes" id="UP000663827">
    <property type="component" value="Unassembled WGS sequence"/>
</dbReference>
<dbReference type="InterPro" id="IPR038718">
    <property type="entry name" value="SNF2-like_sf"/>
</dbReference>
<keyword evidence="1" id="KW-0547">Nucleotide-binding</keyword>
<sequence length="137" mass="15265">MISTSHESGNPCYRDPGWRNPRLDDGRPTKPCGTDNQYVSGIGRCDSLNGLTHLSTWSIVYEKANKRARGKKVKTEEQPLVMSSIDQPELIKGARLKGYQLEGVWWIAGLWENALNGILADEMGLGRPIARLDDVQV</sequence>
<feature type="domain" description="SNF2 N-terminal" evidence="4">
    <location>
        <begin position="99"/>
        <end position="129"/>
    </location>
</feature>
<accession>A0A8H3HLU0</accession>
<dbReference type="EMBL" id="CAJNJQ010000605">
    <property type="protein sequence ID" value="CAE7088781.1"/>
    <property type="molecule type" value="Genomic_DNA"/>
</dbReference>
<proteinExistence type="predicted"/>
<protein>
    <recommendedName>
        <fullName evidence="4">SNF2 N-terminal domain-containing protein</fullName>
    </recommendedName>
</protein>